<evidence type="ECO:0000313" key="9">
    <source>
        <dbReference type="EMBL" id="RFS22686.1"/>
    </source>
</evidence>
<feature type="domain" description="ABC3 transporter permease C-terminal" evidence="7">
    <location>
        <begin position="676"/>
        <end position="790"/>
    </location>
</feature>
<dbReference type="PANTHER" id="PTHR30572">
    <property type="entry name" value="MEMBRANE COMPONENT OF TRANSPORTER-RELATED"/>
    <property type="match status" value="1"/>
</dbReference>
<keyword evidence="3 6" id="KW-0812">Transmembrane</keyword>
<feature type="transmembrane region" description="Helical" evidence="6">
    <location>
        <begin position="328"/>
        <end position="353"/>
    </location>
</feature>
<protein>
    <submittedName>
        <fullName evidence="9">ABC transporter permease</fullName>
    </submittedName>
</protein>
<dbReference type="InterPro" id="IPR003838">
    <property type="entry name" value="ABC3_permease_C"/>
</dbReference>
<dbReference type="Pfam" id="PF12704">
    <property type="entry name" value="MacB_PCD"/>
    <property type="match status" value="2"/>
</dbReference>
<feature type="transmembrane region" description="Helical" evidence="6">
    <location>
        <begin position="284"/>
        <end position="307"/>
    </location>
</feature>
<feature type="domain" description="ABC3 transporter permease C-terminal" evidence="7">
    <location>
        <begin position="287"/>
        <end position="399"/>
    </location>
</feature>
<dbReference type="AlphaFoldDB" id="A0A3E1YAM1"/>
<accession>A0A3E1YAM1</accession>
<evidence type="ECO:0000256" key="1">
    <source>
        <dbReference type="ARBA" id="ARBA00004651"/>
    </source>
</evidence>
<dbReference type="Pfam" id="PF02687">
    <property type="entry name" value="FtsX"/>
    <property type="match status" value="2"/>
</dbReference>
<keyword evidence="5 6" id="KW-0472">Membrane</keyword>
<dbReference type="PROSITE" id="PS51257">
    <property type="entry name" value="PROKAR_LIPOPROTEIN"/>
    <property type="match status" value="1"/>
</dbReference>
<proteinExistence type="predicted"/>
<name>A0A3E1YAM1_9BACT</name>
<gene>
    <name evidence="9" type="ORF">DVR12_12890</name>
</gene>
<feature type="transmembrane region" description="Helical" evidence="6">
    <location>
        <begin position="674"/>
        <end position="698"/>
    </location>
</feature>
<dbReference type="EMBL" id="QPMM01000006">
    <property type="protein sequence ID" value="RFS22686.1"/>
    <property type="molecule type" value="Genomic_DNA"/>
</dbReference>
<dbReference type="InterPro" id="IPR025857">
    <property type="entry name" value="MacB_PCD"/>
</dbReference>
<reference evidence="9 10" key="1">
    <citation type="submission" date="2018-07" db="EMBL/GenBank/DDBJ databases">
        <title>Chitinophaga K2CV101002-2 sp. nov., isolated from a monsoon evergreen broad-leaved forest soil.</title>
        <authorList>
            <person name="Lv Y."/>
        </authorList>
    </citation>
    <scope>NUCLEOTIDE SEQUENCE [LARGE SCALE GENOMIC DNA]</scope>
    <source>
        <strain evidence="9 10">GDMCC 1.1288</strain>
    </source>
</reference>
<keyword evidence="10" id="KW-1185">Reference proteome</keyword>
<organism evidence="9 10">
    <name type="scientific">Chitinophaga silvatica</name>
    <dbReference type="NCBI Taxonomy" id="2282649"/>
    <lineage>
        <taxon>Bacteria</taxon>
        <taxon>Pseudomonadati</taxon>
        <taxon>Bacteroidota</taxon>
        <taxon>Chitinophagia</taxon>
        <taxon>Chitinophagales</taxon>
        <taxon>Chitinophagaceae</taxon>
        <taxon>Chitinophaga</taxon>
    </lineage>
</organism>
<feature type="domain" description="MacB-like periplasmic core" evidence="8">
    <location>
        <begin position="20"/>
        <end position="207"/>
    </location>
</feature>
<evidence type="ECO:0000256" key="5">
    <source>
        <dbReference type="ARBA" id="ARBA00023136"/>
    </source>
</evidence>
<feature type="transmembrane region" description="Helical" evidence="6">
    <location>
        <begin position="21"/>
        <end position="41"/>
    </location>
</feature>
<dbReference type="OrthoDB" id="5933722at2"/>
<dbReference type="GO" id="GO:0022857">
    <property type="term" value="F:transmembrane transporter activity"/>
    <property type="evidence" value="ECO:0007669"/>
    <property type="project" value="TreeGrafter"/>
</dbReference>
<dbReference type="GO" id="GO:0005886">
    <property type="term" value="C:plasma membrane"/>
    <property type="evidence" value="ECO:0007669"/>
    <property type="project" value="UniProtKB-SubCell"/>
</dbReference>
<evidence type="ECO:0000256" key="6">
    <source>
        <dbReference type="SAM" id="Phobius"/>
    </source>
</evidence>
<sequence>MLSNYLKIAIRNLSRNKLFSVLNIIGLSTGIACSALIYLWVTDEINFDKFHKNTDRIFRITAQINEVKAALVPIPLAMAVKASEPDVDLATRVVSLEAMVTVGAKKYEDKHILYADSNFLKVFTFPMLAGEQINLTKPGEVLLTEAGARKYFGDPQYAIGKMLHVDNDYSGNDLMVAGILTNVPSNSHLQFDMLLPIQLYEKTMNQAQAWGNYDVFTYLLLNGHFNRSAKELSALEKRIMSIHKKEDITNTKATLSLQSLSDIHLHPGLMLDVEGIGNREHVNIFSLVAIFILLIACINFMNLSTALSGGRAKEVGLRKAIGAERYQLIFQFLTETMILVLVALLIGLFLAFVLLPVFNQLTGKSISMHLITFRFLCTLVIGAIGIGILAGSYPAFALSSFLPVKVLKGAKAMSNKGSLFRSSLIVTQFSIAIILMIGTIVVYRQLSFIQNRDIGYNKNDLVYVPIPKLGNLVQHNQSLRAALSEKLDMDNVTIVSHLPTDLTTGTQSVYWDGKDPQFRPLFSRMWVDYNVMKTFKMTLKSGRFFRKDDIADENNYVVNETALKVLNVDANSAIGKKLTIDNRTGEIVGVLNDFNFKAIQQPIQPLFMHNASSGDFNGNSGYVVVRTPISNVENVKAELQVAFNKTFGDYPFTMGFINQDLEHLYYSEQRMGKLFNIFSVLSILVSCLGLFGLTAYATQQRIREIGIRKVLGASVVSIVGMLSKDLLLLVVIAILVSFPIAGWVMHQWLSNFVFHVSLDWWIYAMAGFIAVFVAFITMSFQSIKAARSNPIQSLKTEG</sequence>
<keyword evidence="2" id="KW-1003">Cell membrane</keyword>
<feature type="transmembrane region" description="Helical" evidence="6">
    <location>
        <begin position="373"/>
        <end position="398"/>
    </location>
</feature>
<evidence type="ECO:0000313" key="10">
    <source>
        <dbReference type="Proteomes" id="UP000260644"/>
    </source>
</evidence>
<dbReference type="Proteomes" id="UP000260644">
    <property type="component" value="Unassembled WGS sequence"/>
</dbReference>
<dbReference type="PANTHER" id="PTHR30572:SF18">
    <property type="entry name" value="ABC-TYPE MACROLIDE FAMILY EXPORT SYSTEM PERMEASE COMPONENT 2"/>
    <property type="match status" value="1"/>
</dbReference>
<comment type="caution">
    <text evidence="9">The sequence shown here is derived from an EMBL/GenBank/DDBJ whole genome shotgun (WGS) entry which is preliminary data.</text>
</comment>
<evidence type="ECO:0000259" key="8">
    <source>
        <dbReference type="Pfam" id="PF12704"/>
    </source>
</evidence>
<evidence type="ECO:0000256" key="2">
    <source>
        <dbReference type="ARBA" id="ARBA00022475"/>
    </source>
</evidence>
<comment type="subcellular location">
    <subcellularLocation>
        <location evidence="1">Cell membrane</location>
        <topology evidence="1">Multi-pass membrane protein</topology>
    </subcellularLocation>
</comment>
<dbReference type="RefSeq" id="WP_116976079.1">
    <property type="nucleotide sequence ID" value="NZ_QPMM01000006.1"/>
</dbReference>
<feature type="transmembrane region" description="Helical" evidence="6">
    <location>
        <begin position="710"/>
        <end position="740"/>
    </location>
</feature>
<evidence type="ECO:0000259" key="7">
    <source>
        <dbReference type="Pfam" id="PF02687"/>
    </source>
</evidence>
<evidence type="ECO:0000256" key="3">
    <source>
        <dbReference type="ARBA" id="ARBA00022692"/>
    </source>
</evidence>
<feature type="transmembrane region" description="Helical" evidence="6">
    <location>
        <begin position="760"/>
        <end position="780"/>
    </location>
</feature>
<feature type="transmembrane region" description="Helical" evidence="6">
    <location>
        <begin position="419"/>
        <end position="443"/>
    </location>
</feature>
<evidence type="ECO:0000256" key="4">
    <source>
        <dbReference type="ARBA" id="ARBA00022989"/>
    </source>
</evidence>
<keyword evidence="4 6" id="KW-1133">Transmembrane helix</keyword>
<feature type="domain" description="MacB-like periplasmic core" evidence="8">
    <location>
        <begin position="431"/>
        <end position="640"/>
    </location>
</feature>
<dbReference type="InterPro" id="IPR050250">
    <property type="entry name" value="Macrolide_Exporter_MacB"/>
</dbReference>